<dbReference type="Pfam" id="PF06772">
    <property type="entry name" value="LtrA"/>
    <property type="match status" value="1"/>
</dbReference>
<dbReference type="InterPro" id="IPR010640">
    <property type="entry name" value="Low_temperature_requirement_A"/>
</dbReference>
<dbReference type="PANTHER" id="PTHR36840:SF1">
    <property type="entry name" value="BLL5714 PROTEIN"/>
    <property type="match status" value="1"/>
</dbReference>
<proteinExistence type="predicted"/>
<feature type="transmembrane region" description="Helical" evidence="2">
    <location>
        <begin position="292"/>
        <end position="312"/>
    </location>
</feature>
<dbReference type="PANTHER" id="PTHR36840">
    <property type="entry name" value="BLL5714 PROTEIN"/>
    <property type="match status" value="1"/>
</dbReference>
<evidence type="ECO:0000256" key="1">
    <source>
        <dbReference type="SAM" id="MobiDB-lite"/>
    </source>
</evidence>
<sequence length="401" mass="41686">MLRQEESVKPLELFFDLVFVLALTQCTALMAATPTWRGLAQGLLVLSVLWWSWVGYAWLTSVLDPEEGAVRLVLFAAMAALLVAALCVPDAFGSSALLFACAYAVVRVAHIVLFTLASRDDPDLRRSVTGLAGSTALGVGLIVAAAFLDGAAQGAVWLAAIVLDVSGPLLVGVGGWTLVPRHFAERHALIFIIALGESIVAIGVGAEVGVDAGVVVAAVLGTAIAAALWWLYFDVVAIVAERRLVSAAPGRERNSLARDSYSLLHLPMVAGVVLIALGLKKTLGHVGDALELVPATALLGGSALYLLGHVAFRLRNVHTLSRPRLLTAGLAVAFLPAAVEVPALATVAFLTALLAALVTYEAVRYAEARDNVRHQLRHGATAGGPHVAHGPPAAGDGEAAS</sequence>
<feature type="transmembrane region" description="Helical" evidence="2">
    <location>
        <begin position="188"/>
        <end position="206"/>
    </location>
</feature>
<evidence type="ECO:0000256" key="2">
    <source>
        <dbReference type="SAM" id="Phobius"/>
    </source>
</evidence>
<evidence type="ECO:0008006" key="4">
    <source>
        <dbReference type="Google" id="ProtNLM"/>
    </source>
</evidence>
<feature type="transmembrane region" description="Helical" evidence="2">
    <location>
        <begin position="261"/>
        <end position="280"/>
    </location>
</feature>
<organism evidence="3">
    <name type="scientific">uncultured Thermoleophilia bacterium</name>
    <dbReference type="NCBI Taxonomy" id="1497501"/>
    <lineage>
        <taxon>Bacteria</taxon>
        <taxon>Bacillati</taxon>
        <taxon>Actinomycetota</taxon>
        <taxon>Thermoleophilia</taxon>
        <taxon>environmental samples</taxon>
    </lineage>
</organism>
<feature type="transmembrane region" description="Helical" evidence="2">
    <location>
        <begin position="324"/>
        <end position="339"/>
    </location>
</feature>
<accession>A0A6J4TJN4</accession>
<protein>
    <recommendedName>
        <fullName evidence="4">Low temperature requirement protein A</fullName>
    </recommendedName>
</protein>
<keyword evidence="2" id="KW-0812">Transmembrane</keyword>
<dbReference type="AlphaFoldDB" id="A0A6J4TJN4"/>
<keyword evidence="2" id="KW-0472">Membrane</keyword>
<feature type="transmembrane region" description="Helical" evidence="2">
    <location>
        <begin position="212"/>
        <end position="240"/>
    </location>
</feature>
<gene>
    <name evidence="3" type="ORF">AVDCRST_MAG79-385</name>
</gene>
<dbReference type="EMBL" id="CADCWC010000073">
    <property type="protein sequence ID" value="CAA9524179.1"/>
    <property type="molecule type" value="Genomic_DNA"/>
</dbReference>
<feature type="transmembrane region" description="Helical" evidence="2">
    <location>
        <begin position="71"/>
        <end position="91"/>
    </location>
</feature>
<feature type="region of interest" description="Disordered" evidence="1">
    <location>
        <begin position="380"/>
        <end position="401"/>
    </location>
</feature>
<evidence type="ECO:0000313" key="3">
    <source>
        <dbReference type="EMBL" id="CAA9524179.1"/>
    </source>
</evidence>
<reference evidence="3" key="1">
    <citation type="submission" date="2020-02" db="EMBL/GenBank/DDBJ databases">
        <authorList>
            <person name="Meier V. D."/>
        </authorList>
    </citation>
    <scope>NUCLEOTIDE SEQUENCE</scope>
    <source>
        <strain evidence="3">AVDCRST_MAG79</strain>
    </source>
</reference>
<feature type="transmembrane region" description="Helical" evidence="2">
    <location>
        <begin position="38"/>
        <end position="59"/>
    </location>
</feature>
<name>A0A6J4TJN4_9ACTN</name>
<feature type="transmembrane region" description="Helical" evidence="2">
    <location>
        <begin position="154"/>
        <end position="176"/>
    </location>
</feature>
<feature type="transmembrane region" description="Helical" evidence="2">
    <location>
        <begin position="128"/>
        <end position="148"/>
    </location>
</feature>
<keyword evidence="2" id="KW-1133">Transmembrane helix</keyword>
<feature type="transmembrane region" description="Helical" evidence="2">
    <location>
        <begin position="12"/>
        <end position="32"/>
    </location>
</feature>
<feature type="transmembrane region" description="Helical" evidence="2">
    <location>
        <begin position="97"/>
        <end position="116"/>
    </location>
</feature>